<proteinExistence type="predicted"/>
<reference evidence="1 2" key="1">
    <citation type="submission" date="2021-02" db="EMBL/GenBank/DDBJ databases">
        <title>Paenibacillus tianjinensis sp. nov.</title>
        <authorList>
            <person name="Liu H."/>
        </authorList>
    </citation>
    <scope>NUCLEOTIDE SEQUENCE [LARGE SCALE GENOMIC DNA]</scope>
    <source>
        <strain evidence="1 2">TB2019</strain>
    </source>
</reference>
<keyword evidence="2" id="KW-1185">Reference proteome</keyword>
<dbReference type="EMBL" id="CP070969">
    <property type="protein sequence ID" value="QSF47097.1"/>
    <property type="molecule type" value="Genomic_DNA"/>
</dbReference>
<accession>A0ABX7LG60</accession>
<dbReference type="RefSeq" id="WP_206104536.1">
    <property type="nucleotide sequence ID" value="NZ_CP070969.1"/>
</dbReference>
<protein>
    <submittedName>
        <fullName evidence="1">Uncharacterized protein</fullName>
    </submittedName>
</protein>
<evidence type="ECO:0000313" key="1">
    <source>
        <dbReference type="EMBL" id="QSF47097.1"/>
    </source>
</evidence>
<sequence>MITVIAGVALFLLAAAGLLAYQNSRLIAEQEADSTAVPTGMLMYSVFNERFLENDERPGAVPLFQYTVSSEPGEQLSRGESGTTFALCRVPAGTGEMILWDAQNWMVNNIRKAAIQGVLMEHSGFPDKAARKGEKELIINLEATVKEETGHADPY</sequence>
<dbReference type="Proteomes" id="UP000663452">
    <property type="component" value="Chromosome"/>
</dbReference>
<evidence type="ECO:0000313" key="2">
    <source>
        <dbReference type="Proteomes" id="UP000663452"/>
    </source>
</evidence>
<organism evidence="1 2">
    <name type="scientific">Paenibacillus tianjinensis</name>
    <dbReference type="NCBI Taxonomy" id="2810347"/>
    <lineage>
        <taxon>Bacteria</taxon>
        <taxon>Bacillati</taxon>
        <taxon>Bacillota</taxon>
        <taxon>Bacilli</taxon>
        <taxon>Bacillales</taxon>
        <taxon>Paenibacillaceae</taxon>
        <taxon>Paenibacillus</taxon>
    </lineage>
</organism>
<name>A0ABX7LG60_9BACL</name>
<gene>
    <name evidence="1" type="ORF">JRJ22_11305</name>
</gene>